<name>A0A1C1YRH3_9HYPH</name>
<evidence type="ECO:0000313" key="2">
    <source>
        <dbReference type="Proteomes" id="UP000094795"/>
    </source>
</evidence>
<protein>
    <submittedName>
        <fullName evidence="1">Uncharacterized protein</fullName>
    </submittedName>
</protein>
<sequence>MDISDRLRLTLRQGNDPIDAFAYEARQEAASALGRIGRQLEEALAALKRHDETPNSNRDREDLLQDAADRVQALIIQREAFGLYASRDIQNFYGVPREVMLRIGIVRLKR</sequence>
<gene>
    <name evidence="1" type="ORF">AWJ14_12260</name>
</gene>
<dbReference type="EMBL" id="LQZT01000048">
    <property type="protein sequence ID" value="OCW56132.1"/>
    <property type="molecule type" value="Genomic_DNA"/>
</dbReference>
<evidence type="ECO:0000313" key="1">
    <source>
        <dbReference type="EMBL" id="OCW56132.1"/>
    </source>
</evidence>
<proteinExistence type="predicted"/>
<accession>A0A1C1YRH3</accession>
<comment type="caution">
    <text evidence="1">The sequence shown here is derived from an EMBL/GenBank/DDBJ whole genome shotgun (WGS) entry which is preliminary data.</text>
</comment>
<reference evidence="1 2" key="1">
    <citation type="submission" date="2015-12" db="EMBL/GenBank/DDBJ databases">
        <authorList>
            <person name="Shamseldin A."/>
            <person name="Moawad H."/>
            <person name="Abd El-Rahim W.M."/>
            <person name="Sadowsky M.J."/>
        </authorList>
    </citation>
    <scope>NUCLEOTIDE SEQUENCE [LARGE SCALE GENOMIC DNA]</scope>
    <source>
        <strain evidence="1 2">JC234</strain>
    </source>
</reference>
<dbReference type="Proteomes" id="UP000094795">
    <property type="component" value="Unassembled WGS sequence"/>
</dbReference>
<keyword evidence="2" id="KW-1185">Reference proteome</keyword>
<dbReference type="AlphaFoldDB" id="A0A1C1YRH3"/>
<organism evidence="1 2">
    <name type="scientific">Hoeflea olei</name>
    <dbReference type="NCBI Taxonomy" id="1480615"/>
    <lineage>
        <taxon>Bacteria</taxon>
        <taxon>Pseudomonadati</taxon>
        <taxon>Pseudomonadota</taxon>
        <taxon>Alphaproteobacteria</taxon>
        <taxon>Hyphomicrobiales</taxon>
        <taxon>Rhizobiaceae</taxon>
        <taxon>Hoeflea</taxon>
    </lineage>
</organism>
<dbReference type="OrthoDB" id="9814981at2"/>
<dbReference type="InterPro" id="IPR046606">
    <property type="entry name" value="DUF6665"/>
</dbReference>
<dbReference type="Pfam" id="PF20370">
    <property type="entry name" value="DUF6665"/>
    <property type="match status" value="1"/>
</dbReference>